<dbReference type="InterPro" id="IPR003593">
    <property type="entry name" value="AAA+_ATPase"/>
</dbReference>
<reference evidence="6 7" key="1">
    <citation type="submission" date="2016-10" db="EMBL/GenBank/DDBJ databases">
        <authorList>
            <person name="de Groot N.N."/>
        </authorList>
    </citation>
    <scope>NUCLEOTIDE SEQUENCE [LARGE SCALE GENOMIC DNA]</scope>
    <source>
        <strain evidence="6 7">U95</strain>
    </source>
</reference>
<dbReference type="SMART" id="SM00382">
    <property type="entry name" value="AAA"/>
    <property type="match status" value="1"/>
</dbReference>
<dbReference type="InterPro" id="IPR027417">
    <property type="entry name" value="P-loop_NTPase"/>
</dbReference>
<keyword evidence="4 6" id="KW-0067">ATP-binding</keyword>
<feature type="domain" description="ABC transporter" evidence="5">
    <location>
        <begin position="6"/>
        <end position="240"/>
    </location>
</feature>
<dbReference type="Pfam" id="PF00005">
    <property type="entry name" value="ABC_tran"/>
    <property type="match status" value="1"/>
</dbReference>
<gene>
    <name evidence="6" type="ORF">SAMN04488118_10385</name>
</gene>
<dbReference type="PANTHER" id="PTHR42794">
    <property type="entry name" value="HEMIN IMPORT ATP-BINDING PROTEIN HMUV"/>
    <property type="match status" value="1"/>
</dbReference>
<evidence type="ECO:0000259" key="5">
    <source>
        <dbReference type="PROSITE" id="PS50893"/>
    </source>
</evidence>
<evidence type="ECO:0000313" key="7">
    <source>
        <dbReference type="Proteomes" id="UP000198767"/>
    </source>
</evidence>
<organism evidence="6 7">
    <name type="scientific">Epibacterium ulvae</name>
    <dbReference type="NCBI Taxonomy" id="1156985"/>
    <lineage>
        <taxon>Bacteria</taxon>
        <taxon>Pseudomonadati</taxon>
        <taxon>Pseudomonadota</taxon>
        <taxon>Alphaproteobacteria</taxon>
        <taxon>Rhodobacterales</taxon>
        <taxon>Roseobacteraceae</taxon>
        <taxon>Epibacterium</taxon>
    </lineage>
</organism>
<dbReference type="InterPro" id="IPR003439">
    <property type="entry name" value="ABC_transporter-like_ATP-bd"/>
</dbReference>
<dbReference type="CDD" id="cd03214">
    <property type="entry name" value="ABC_Iron-Siderophores_B12_Hemin"/>
    <property type="match status" value="1"/>
</dbReference>
<evidence type="ECO:0000256" key="4">
    <source>
        <dbReference type="ARBA" id="ARBA00022840"/>
    </source>
</evidence>
<dbReference type="EMBL" id="FMWG01000003">
    <property type="protein sequence ID" value="SCZ57481.1"/>
    <property type="molecule type" value="Genomic_DNA"/>
</dbReference>
<protein>
    <submittedName>
        <fullName evidence="6">Iron complex transport system ATP-binding protein</fullName>
    </submittedName>
</protein>
<comment type="similarity">
    <text evidence="1">Belongs to the ABC transporter superfamily.</text>
</comment>
<dbReference type="Proteomes" id="UP000198767">
    <property type="component" value="Unassembled WGS sequence"/>
</dbReference>
<sequence length="260" mass="28549">MSHARLEVDTLSWRPSAKEPLILHPTSFVLDCGRILGVVGPNGAGKSTLLRSLYRYQTPSTGTIKVDGQDIWSMPPKAAARIVAAVLQEQPNDFALTVRDIVTLGRLPHRRGFASPGQNCADIIESVLEKADLLDFADRPLGTLSGGERQRVMMARALAQDPRLLVLDEPTNHLDIQHQLELLQLVKDMDVTVVVSLHDLNMAAAFCDDILVMENGQMIAFGPPEHVLTEPLVSGAFRVQAQLETLSKSQSNHFSFQLNS</sequence>
<dbReference type="GO" id="GO:0016887">
    <property type="term" value="F:ATP hydrolysis activity"/>
    <property type="evidence" value="ECO:0007669"/>
    <property type="project" value="InterPro"/>
</dbReference>
<dbReference type="STRING" id="1156985.SAMN04488118_10385"/>
<name>A0A1G5Q7W3_9RHOB</name>
<dbReference type="Gene3D" id="3.40.50.300">
    <property type="entry name" value="P-loop containing nucleotide triphosphate hydrolases"/>
    <property type="match status" value="1"/>
</dbReference>
<dbReference type="RefSeq" id="WP_090217096.1">
    <property type="nucleotide sequence ID" value="NZ_FMWG01000003.1"/>
</dbReference>
<dbReference type="InterPro" id="IPR017871">
    <property type="entry name" value="ABC_transporter-like_CS"/>
</dbReference>
<dbReference type="PANTHER" id="PTHR42794:SF2">
    <property type="entry name" value="ABC TRANSPORTER ATP-BINDING PROTEIN"/>
    <property type="match status" value="1"/>
</dbReference>
<keyword evidence="7" id="KW-1185">Reference proteome</keyword>
<dbReference type="AlphaFoldDB" id="A0A1G5Q7W3"/>
<keyword evidence="3" id="KW-0547">Nucleotide-binding</keyword>
<dbReference type="PROSITE" id="PS50893">
    <property type="entry name" value="ABC_TRANSPORTER_2"/>
    <property type="match status" value="1"/>
</dbReference>
<dbReference type="PROSITE" id="PS00211">
    <property type="entry name" value="ABC_TRANSPORTER_1"/>
    <property type="match status" value="1"/>
</dbReference>
<dbReference type="FunFam" id="3.40.50.300:FF:000134">
    <property type="entry name" value="Iron-enterobactin ABC transporter ATP-binding protein"/>
    <property type="match status" value="1"/>
</dbReference>
<evidence type="ECO:0000256" key="2">
    <source>
        <dbReference type="ARBA" id="ARBA00022448"/>
    </source>
</evidence>
<dbReference type="GO" id="GO:0005524">
    <property type="term" value="F:ATP binding"/>
    <property type="evidence" value="ECO:0007669"/>
    <property type="project" value="UniProtKB-KW"/>
</dbReference>
<evidence type="ECO:0000313" key="6">
    <source>
        <dbReference type="EMBL" id="SCZ57481.1"/>
    </source>
</evidence>
<evidence type="ECO:0000256" key="1">
    <source>
        <dbReference type="ARBA" id="ARBA00005417"/>
    </source>
</evidence>
<dbReference type="OrthoDB" id="9805601at2"/>
<evidence type="ECO:0000256" key="3">
    <source>
        <dbReference type="ARBA" id="ARBA00022741"/>
    </source>
</evidence>
<accession>A0A1G5Q7W3</accession>
<proteinExistence type="inferred from homology"/>
<dbReference type="SUPFAM" id="SSF52540">
    <property type="entry name" value="P-loop containing nucleoside triphosphate hydrolases"/>
    <property type="match status" value="1"/>
</dbReference>
<keyword evidence="2" id="KW-0813">Transport</keyword>